<evidence type="ECO:0008006" key="3">
    <source>
        <dbReference type="Google" id="ProtNLM"/>
    </source>
</evidence>
<reference evidence="1" key="1">
    <citation type="submission" date="2014-09" db="EMBL/GenBank/DDBJ databases">
        <title>Genome sequence of the luminous mushroom Mycena chlorophos for searching fungal bioluminescence genes.</title>
        <authorList>
            <person name="Tanaka Y."/>
            <person name="Kasuga D."/>
            <person name="Oba Y."/>
            <person name="Hase S."/>
            <person name="Sato K."/>
            <person name="Oba Y."/>
            <person name="Sakakibara Y."/>
        </authorList>
    </citation>
    <scope>NUCLEOTIDE SEQUENCE</scope>
</reference>
<accession>A0ABQ0M013</accession>
<keyword evidence="2" id="KW-1185">Reference proteome</keyword>
<protein>
    <recommendedName>
        <fullName evidence="3">F-box domain-containing protein</fullName>
    </recommendedName>
</protein>
<proteinExistence type="predicted"/>
<gene>
    <name evidence="1" type="ORF">MCHLO_13310</name>
</gene>
<dbReference type="EMBL" id="DF849328">
    <property type="protein sequence ID" value="GAT56683.1"/>
    <property type="molecule type" value="Genomic_DNA"/>
</dbReference>
<organism evidence="1 2">
    <name type="scientific">Mycena chlorophos</name>
    <name type="common">Agaric fungus</name>
    <name type="synonym">Agaricus chlorophos</name>
    <dbReference type="NCBI Taxonomy" id="658473"/>
    <lineage>
        <taxon>Eukaryota</taxon>
        <taxon>Fungi</taxon>
        <taxon>Dikarya</taxon>
        <taxon>Basidiomycota</taxon>
        <taxon>Agaricomycotina</taxon>
        <taxon>Agaricomycetes</taxon>
        <taxon>Agaricomycetidae</taxon>
        <taxon>Agaricales</taxon>
        <taxon>Marasmiineae</taxon>
        <taxon>Mycenaceae</taxon>
        <taxon>Mycena</taxon>
    </lineage>
</organism>
<sequence length="564" mass="62929">MVGRAFPDHHRGLRLRALAYYFGRSAPLEPSAAREDDQPVNYHGNYSFLLTAIFVASMDTLELPDELYSQIISHISSSTPSIPLLWTATRISRSFRRLSILPLLRQTANITVPQFEAGLLLLDTAAGYGNRTSILTKPLFLMAHTCPNGIQHLRIECKRTAYGYSSFSPDRECLRVLDRLMDVLPLLPPIPNITIHRPPTEFSPLQFVLCNPASARARLIVVNARRSRGLLAMCEPAYHNPASRPPDPSPRKPSHRFKRFARRKHSMPNNAPQYTSQGLQHILSQVGTQCFSTSDVRIQIMHGLPDTALVTLQYIDPSRGASFPVLERVPGLSIAAYNAVLEHIISTPSPALPWLVVAKDLQLDFTVLMEFILQQKKLTRLVLRDGCIDDKSLIAPFREPSQENRDVGLPDLPVLEAPAAYFPFISPLLKAATNMTSLVLYFNSGDSFRGTMEALACMPLNCPLSLELRFHTPAFPWVSTEDYTYCRVRVSELIIRLPAAAVARNALGSLPAWVAASFPDIQKLTLRPSERRNIPDFLDDIRGLHPSANLEVVVAGHDELMPLV</sequence>
<dbReference type="Proteomes" id="UP000815677">
    <property type="component" value="Unassembled WGS sequence"/>
</dbReference>
<evidence type="ECO:0000313" key="2">
    <source>
        <dbReference type="Proteomes" id="UP000815677"/>
    </source>
</evidence>
<evidence type="ECO:0000313" key="1">
    <source>
        <dbReference type="EMBL" id="GAT56683.1"/>
    </source>
</evidence>
<name>A0ABQ0M013_MYCCL</name>